<dbReference type="InterPro" id="IPR011010">
    <property type="entry name" value="DNA_brk_join_enz"/>
</dbReference>
<dbReference type="PROSITE" id="PS51898">
    <property type="entry name" value="TYR_RECOMBINASE"/>
    <property type="match status" value="1"/>
</dbReference>
<dbReference type="Gene3D" id="1.10.150.130">
    <property type="match status" value="1"/>
</dbReference>
<dbReference type="InterPro" id="IPR002104">
    <property type="entry name" value="Integrase_catalytic"/>
</dbReference>
<evidence type="ECO:0000259" key="4">
    <source>
        <dbReference type="PROSITE" id="PS51898"/>
    </source>
</evidence>
<dbReference type="GO" id="GO:0015074">
    <property type="term" value="P:DNA integration"/>
    <property type="evidence" value="ECO:0007669"/>
    <property type="project" value="InterPro"/>
</dbReference>
<evidence type="ECO:0000313" key="5">
    <source>
        <dbReference type="EMBL" id="MCW4128716.1"/>
    </source>
</evidence>
<dbReference type="PANTHER" id="PTHR30349:SF64">
    <property type="entry name" value="PROPHAGE INTEGRASE INTD-RELATED"/>
    <property type="match status" value="1"/>
</dbReference>
<dbReference type="AlphaFoldDB" id="A0AAP3BEU3"/>
<gene>
    <name evidence="5" type="ORF">ONT16_10730</name>
</gene>
<dbReference type="EMBL" id="JAPDVK010000003">
    <property type="protein sequence ID" value="MCW4128716.1"/>
    <property type="molecule type" value="Genomic_DNA"/>
</dbReference>
<protein>
    <submittedName>
        <fullName evidence="5">Site-specific integrase</fullName>
    </submittedName>
</protein>
<organism evidence="5 6">
    <name type="scientific">Segatella copri</name>
    <dbReference type="NCBI Taxonomy" id="165179"/>
    <lineage>
        <taxon>Bacteria</taxon>
        <taxon>Pseudomonadati</taxon>
        <taxon>Bacteroidota</taxon>
        <taxon>Bacteroidia</taxon>
        <taxon>Bacteroidales</taxon>
        <taxon>Prevotellaceae</taxon>
        <taxon>Segatella</taxon>
    </lineage>
</organism>
<dbReference type="Proteomes" id="UP001209344">
    <property type="component" value="Unassembled WGS sequence"/>
</dbReference>
<evidence type="ECO:0000313" key="6">
    <source>
        <dbReference type="Proteomes" id="UP001209344"/>
    </source>
</evidence>
<dbReference type="GO" id="GO:0006310">
    <property type="term" value="P:DNA recombination"/>
    <property type="evidence" value="ECO:0007669"/>
    <property type="project" value="UniProtKB-KW"/>
</dbReference>
<evidence type="ECO:0000256" key="1">
    <source>
        <dbReference type="ARBA" id="ARBA00008857"/>
    </source>
</evidence>
<feature type="domain" description="Tyr recombinase" evidence="4">
    <location>
        <begin position="135"/>
        <end position="328"/>
    </location>
</feature>
<proteinExistence type="inferred from homology"/>
<dbReference type="InterPro" id="IPR025269">
    <property type="entry name" value="SAM-like_dom"/>
</dbReference>
<dbReference type="InterPro" id="IPR050090">
    <property type="entry name" value="Tyrosine_recombinase_XerCD"/>
</dbReference>
<dbReference type="Pfam" id="PF00589">
    <property type="entry name" value="Phage_integrase"/>
    <property type="match status" value="1"/>
</dbReference>
<keyword evidence="3" id="KW-0233">DNA recombination</keyword>
<dbReference type="GO" id="GO:0003677">
    <property type="term" value="F:DNA binding"/>
    <property type="evidence" value="ECO:0007669"/>
    <property type="project" value="UniProtKB-KW"/>
</dbReference>
<dbReference type="InterPro" id="IPR010998">
    <property type="entry name" value="Integrase_recombinase_N"/>
</dbReference>
<sequence length="336" mass="38387">MAYFKLEFGFGRSKSEGKISDTANLVDEQAVLEIPGWDFVNAEVERAKQEGRFKVASNYLTAARSFTKFIGSDNWLFSDMTTEKLESYQRWLQARNVSLNTCSAYMRALRAMHHRALPSLNTTPFSKVFTGRTKTKKRCISQSEILQLKALPLQPGGSLSFARDIFLFSFYAMGMPFVDIAYLKKSQLRNGCIYYARHKTGQQIQVALLPAMLEIIMRYEQRDSEFVFPILSDKVEDSVSSPSVSARLHRQYTARLRQYNYNLHQLSKMLGLAQPLSSYVVRHSWASIAYLHHLDISLISKALGHTKSSTTFIYIKSLFDSDLFEANQTLMEDLGL</sequence>
<dbReference type="InterPro" id="IPR013762">
    <property type="entry name" value="Integrase-like_cat_sf"/>
</dbReference>
<dbReference type="SUPFAM" id="SSF56349">
    <property type="entry name" value="DNA breaking-rejoining enzymes"/>
    <property type="match status" value="1"/>
</dbReference>
<dbReference type="Gene3D" id="1.10.443.10">
    <property type="entry name" value="Intergrase catalytic core"/>
    <property type="match status" value="1"/>
</dbReference>
<comment type="similarity">
    <text evidence="1">Belongs to the 'phage' integrase family.</text>
</comment>
<evidence type="ECO:0000256" key="2">
    <source>
        <dbReference type="ARBA" id="ARBA00023125"/>
    </source>
</evidence>
<dbReference type="Pfam" id="PF13102">
    <property type="entry name" value="Phage_int_SAM_5"/>
    <property type="match status" value="1"/>
</dbReference>
<dbReference type="RefSeq" id="WP_264966401.1">
    <property type="nucleotide sequence ID" value="NZ_JAPDVK010000003.1"/>
</dbReference>
<name>A0AAP3BEU3_9BACT</name>
<reference evidence="5" key="1">
    <citation type="submission" date="2022-11" db="EMBL/GenBank/DDBJ databases">
        <title>Genomic repertoires linked with pathogenic potency of arthritogenic Prevotella copri isolated from the gut of rheumatoid arthritis patients.</title>
        <authorList>
            <person name="Nii T."/>
            <person name="Maeda Y."/>
            <person name="Motooka D."/>
            <person name="Naito M."/>
            <person name="Matsumoto Y."/>
            <person name="Ogawa T."/>
            <person name="Oguro-Igashira E."/>
            <person name="Kishikawa T."/>
            <person name="Yamashita M."/>
            <person name="Koizumi S."/>
            <person name="Kurakawa T."/>
            <person name="Okumura R."/>
            <person name="Kayama H."/>
            <person name="Murakami M."/>
            <person name="Sakaguchi T."/>
            <person name="Das B."/>
            <person name="Nakamura S."/>
            <person name="Okada Y."/>
            <person name="Kumanogoh A."/>
            <person name="Takeda K."/>
        </authorList>
    </citation>
    <scope>NUCLEOTIDE SEQUENCE</scope>
    <source>
        <strain evidence="5">F3-75</strain>
    </source>
</reference>
<comment type="caution">
    <text evidence="5">The sequence shown here is derived from an EMBL/GenBank/DDBJ whole genome shotgun (WGS) entry which is preliminary data.</text>
</comment>
<dbReference type="PANTHER" id="PTHR30349">
    <property type="entry name" value="PHAGE INTEGRASE-RELATED"/>
    <property type="match status" value="1"/>
</dbReference>
<dbReference type="CDD" id="cd01185">
    <property type="entry name" value="INTN1_C_like"/>
    <property type="match status" value="1"/>
</dbReference>
<evidence type="ECO:0000256" key="3">
    <source>
        <dbReference type="ARBA" id="ARBA00023172"/>
    </source>
</evidence>
<keyword evidence="2" id="KW-0238">DNA-binding</keyword>
<accession>A0AAP3BEU3</accession>